<proteinExistence type="predicted"/>
<accession>A0A6A8AI51</accession>
<dbReference type="RefSeq" id="WP_153359318.1">
    <property type="nucleotide sequence ID" value="NZ_WIXI01000050.1"/>
</dbReference>
<protein>
    <submittedName>
        <fullName evidence="1">Uncharacterized protein</fullName>
    </submittedName>
</protein>
<comment type="caution">
    <text evidence="1">The sequence shown here is derived from an EMBL/GenBank/DDBJ whole genome shotgun (WGS) entry which is preliminary data.</text>
</comment>
<dbReference type="AlphaFoldDB" id="A0A6A8AI51"/>
<keyword evidence="2" id="KW-1185">Reference proteome</keyword>
<name>A0A6A8AI51_9HYPH</name>
<sequence length="308" mass="34753">MAENELESRMSQMRFDTENLLNLIATSNIVLDAHQLYDPTFHEEHAAEAEKCHIYMIGHTPTVKFETASQEQNKASFIYSVSGESHTVQAKMPAGGILKLDQGAYILMPNGQKVWPDQWAIGKELSAQCGGFDFNVLYVGQAFGKAGSRSALDRLSKHETLQKIAIQGVPDGRRLSVLLVQIMPGTRLITVFNPHAKEQDEDGSRIDLGLDKLYGTNEAERTTLYEASFIRYFQPKYNRVFKDSFPSTDMKSLLACYEKDIQSVVAEFGFDNFPYLLCSDTVPKSDHHIAHHDLHADEDRKFFFYGKG</sequence>
<evidence type="ECO:0000313" key="1">
    <source>
        <dbReference type="EMBL" id="MQY49528.1"/>
    </source>
</evidence>
<organism evidence="1 2">
    <name type="scientific">Endobacterium cereale</name>
    <dbReference type="NCBI Taxonomy" id="2663029"/>
    <lineage>
        <taxon>Bacteria</taxon>
        <taxon>Pseudomonadati</taxon>
        <taxon>Pseudomonadota</taxon>
        <taxon>Alphaproteobacteria</taxon>
        <taxon>Hyphomicrobiales</taxon>
        <taxon>Rhizobiaceae</taxon>
        <taxon>Endobacterium</taxon>
    </lineage>
</organism>
<gene>
    <name evidence="1" type="ORF">GAO09_26180</name>
</gene>
<dbReference type="EMBL" id="WIXI01000050">
    <property type="protein sequence ID" value="MQY49528.1"/>
    <property type="molecule type" value="Genomic_DNA"/>
</dbReference>
<evidence type="ECO:0000313" key="2">
    <source>
        <dbReference type="Proteomes" id="UP000435138"/>
    </source>
</evidence>
<dbReference type="Proteomes" id="UP000435138">
    <property type="component" value="Unassembled WGS sequence"/>
</dbReference>
<reference evidence="1 2" key="1">
    <citation type="submission" date="2019-11" db="EMBL/GenBank/DDBJ databases">
        <title>Genome analysis of Rhizobacterium cereale a novel genus and species isolated from maize roots in North Spain.</title>
        <authorList>
            <person name="Menendez E."/>
            <person name="Flores-Felix J.D."/>
            <person name="Ramirez-Bahena M.-H."/>
            <person name="Igual J.M."/>
            <person name="Garcia-Fraile P."/>
            <person name="Peix A."/>
            <person name="Velazquez E."/>
        </authorList>
    </citation>
    <scope>NUCLEOTIDE SEQUENCE [LARGE SCALE GENOMIC DNA]</scope>
    <source>
        <strain evidence="1 2">RZME27</strain>
    </source>
</reference>